<feature type="chain" id="PRO_5040924878" evidence="1">
    <location>
        <begin position="19"/>
        <end position="120"/>
    </location>
</feature>
<dbReference type="Proteomes" id="UP001148185">
    <property type="component" value="Unassembled WGS sequence"/>
</dbReference>
<accession>A0A9X4HFM9</accession>
<dbReference type="EMBL" id="JAMDHA010000041">
    <property type="protein sequence ID" value="MDD1011267.1"/>
    <property type="molecule type" value="Genomic_DNA"/>
</dbReference>
<reference evidence="2 3" key="1">
    <citation type="submission" date="2022-05" db="EMBL/GenBank/DDBJ databases">
        <title>Novel Pseudomonas spp. Isolated from a Rainbow Trout Aquaculture Facility.</title>
        <authorList>
            <person name="Testerman T."/>
            <person name="Graf J."/>
        </authorList>
    </citation>
    <scope>NUCLEOTIDE SEQUENCE [LARGE SCALE GENOMIC DNA]</scope>
    <source>
        <strain evidence="2 3">ID1042</strain>
    </source>
</reference>
<proteinExistence type="predicted"/>
<name>A0A9X4HFM9_9PSED</name>
<comment type="caution">
    <text evidence="2">The sequence shown here is derived from an EMBL/GenBank/DDBJ whole genome shotgun (WGS) entry which is preliminary data.</text>
</comment>
<feature type="signal peptide" evidence="1">
    <location>
        <begin position="1"/>
        <end position="18"/>
    </location>
</feature>
<evidence type="ECO:0000256" key="1">
    <source>
        <dbReference type="SAM" id="SignalP"/>
    </source>
</evidence>
<sequence>MKKIFAMALMLAAGSAQAGIPAGMPATASAMTLRDDCFQRLRGHLDSSAQQRGLQVTAMTEGYGAQMENGNFECRAKFDLKAADGVRQSSPWLTYVVFANGQPAGSKSSADELRDAMKGL</sequence>
<organism evidence="2 3">
    <name type="scientific">Pseudomonas shahriarae</name>
    <dbReference type="NCBI Taxonomy" id="2745512"/>
    <lineage>
        <taxon>Bacteria</taxon>
        <taxon>Pseudomonadati</taxon>
        <taxon>Pseudomonadota</taxon>
        <taxon>Gammaproteobacteria</taxon>
        <taxon>Pseudomonadales</taxon>
        <taxon>Pseudomonadaceae</taxon>
        <taxon>Pseudomonas</taxon>
    </lineage>
</organism>
<gene>
    <name evidence="2" type="ORF">M5G27_27740</name>
</gene>
<keyword evidence="3" id="KW-1185">Reference proteome</keyword>
<protein>
    <submittedName>
        <fullName evidence="2">Uncharacterized protein</fullName>
    </submittedName>
</protein>
<keyword evidence="1" id="KW-0732">Signal</keyword>
<evidence type="ECO:0000313" key="3">
    <source>
        <dbReference type="Proteomes" id="UP001148185"/>
    </source>
</evidence>
<dbReference type="AlphaFoldDB" id="A0A9X4HFM9"/>
<evidence type="ECO:0000313" key="2">
    <source>
        <dbReference type="EMBL" id="MDD1011267.1"/>
    </source>
</evidence>
<dbReference type="RefSeq" id="WP_050683032.1">
    <property type="nucleotide sequence ID" value="NZ_JAMDHA010000041.1"/>
</dbReference>